<sequence length="88" mass="10262">MFLSKLRLAAKRTDIRPFHKHIFTEKVLDRLYSTTVTVMIGGALFMTSYAMVNIIMYYKVVKPIRKADQERLEKDLVEADEAGFSFKK</sequence>
<proteinExistence type="predicted"/>
<evidence type="ECO:0000313" key="7">
    <source>
        <dbReference type="Proteomes" id="UP000276776"/>
    </source>
</evidence>
<dbReference type="EMBL" id="UYYF01004611">
    <property type="protein sequence ID" value="VDN05843.1"/>
    <property type="molecule type" value="Genomic_DNA"/>
</dbReference>
<dbReference type="WBParaSite" id="TCLT_0000830901-mRNA-1">
    <property type="protein sequence ID" value="TCLT_0000830901-mRNA-1"/>
    <property type="gene ID" value="TCLT_0000830901"/>
</dbReference>
<gene>
    <name evidence="6" type="ORF">TCLT_LOCUS8298</name>
</gene>
<evidence type="ECO:0000313" key="8">
    <source>
        <dbReference type="WBParaSite" id="TCLT_0000830901-mRNA-1"/>
    </source>
</evidence>
<keyword evidence="2 5" id="KW-0812">Transmembrane</keyword>
<dbReference type="InterPro" id="IPR029208">
    <property type="entry name" value="COX14"/>
</dbReference>
<reference evidence="6 7" key="2">
    <citation type="submission" date="2018-11" db="EMBL/GenBank/DDBJ databases">
        <authorList>
            <consortium name="Pathogen Informatics"/>
        </authorList>
    </citation>
    <scope>NUCLEOTIDE SEQUENCE [LARGE SCALE GENOMIC DNA]</scope>
</reference>
<dbReference type="OrthoDB" id="5783455at2759"/>
<evidence type="ECO:0000256" key="5">
    <source>
        <dbReference type="SAM" id="Phobius"/>
    </source>
</evidence>
<evidence type="ECO:0000256" key="2">
    <source>
        <dbReference type="ARBA" id="ARBA00022692"/>
    </source>
</evidence>
<keyword evidence="3 5" id="KW-1133">Transmembrane helix</keyword>
<accession>A0A0N5D5M4</accession>
<evidence type="ECO:0000313" key="6">
    <source>
        <dbReference type="EMBL" id="VDN05843.1"/>
    </source>
</evidence>
<dbReference type="AlphaFoldDB" id="A0A0N5D5M4"/>
<keyword evidence="4 5" id="KW-0472">Membrane</keyword>
<dbReference type="GO" id="GO:0016020">
    <property type="term" value="C:membrane"/>
    <property type="evidence" value="ECO:0007669"/>
    <property type="project" value="UniProtKB-SubCell"/>
</dbReference>
<reference evidence="8" key="1">
    <citation type="submission" date="2017-02" db="UniProtKB">
        <authorList>
            <consortium name="WormBaseParasite"/>
        </authorList>
    </citation>
    <scope>IDENTIFICATION</scope>
</reference>
<evidence type="ECO:0000256" key="3">
    <source>
        <dbReference type="ARBA" id="ARBA00022989"/>
    </source>
</evidence>
<feature type="transmembrane region" description="Helical" evidence="5">
    <location>
        <begin position="36"/>
        <end position="58"/>
    </location>
</feature>
<dbReference type="Proteomes" id="UP000276776">
    <property type="component" value="Unassembled WGS sequence"/>
</dbReference>
<comment type="subcellular location">
    <subcellularLocation>
        <location evidence="1">Membrane</location>
        <topology evidence="1">Single-pass membrane protein</topology>
    </subcellularLocation>
</comment>
<dbReference type="Pfam" id="PF14880">
    <property type="entry name" value="COX14"/>
    <property type="match status" value="1"/>
</dbReference>
<dbReference type="OMA" id="CMTSVAL"/>
<keyword evidence="7" id="KW-1185">Reference proteome</keyword>
<evidence type="ECO:0000256" key="1">
    <source>
        <dbReference type="ARBA" id="ARBA00004167"/>
    </source>
</evidence>
<name>A0A0N5D5M4_THECL</name>
<protein>
    <submittedName>
        <fullName evidence="8">Small integral membrane protein 8</fullName>
    </submittedName>
</protein>
<organism evidence="8">
    <name type="scientific">Thelazia callipaeda</name>
    <name type="common">Oriental eyeworm</name>
    <name type="synonym">Parasitic nematode</name>
    <dbReference type="NCBI Taxonomy" id="103827"/>
    <lineage>
        <taxon>Eukaryota</taxon>
        <taxon>Metazoa</taxon>
        <taxon>Ecdysozoa</taxon>
        <taxon>Nematoda</taxon>
        <taxon>Chromadorea</taxon>
        <taxon>Rhabditida</taxon>
        <taxon>Spirurina</taxon>
        <taxon>Spiruromorpha</taxon>
        <taxon>Thelazioidea</taxon>
        <taxon>Thelaziidae</taxon>
        <taxon>Thelazia</taxon>
    </lineage>
</organism>
<evidence type="ECO:0000256" key="4">
    <source>
        <dbReference type="ARBA" id="ARBA00023136"/>
    </source>
</evidence>